<name>A0A2C9UCT0_MANES</name>
<evidence type="ECO:0000256" key="2">
    <source>
        <dbReference type="ARBA" id="ARBA00022737"/>
    </source>
</evidence>
<evidence type="ECO:0000256" key="1">
    <source>
        <dbReference type="ARBA" id="ARBA00004123"/>
    </source>
</evidence>
<dbReference type="Pfam" id="PF00249">
    <property type="entry name" value="Myb_DNA-binding"/>
    <property type="match status" value="2"/>
</dbReference>
<dbReference type="FunFam" id="1.10.10.60:FF:000121">
    <property type="entry name" value="Myb transcription factor"/>
    <property type="match status" value="1"/>
</dbReference>
<dbReference type="SUPFAM" id="SSF46689">
    <property type="entry name" value="Homeodomain-like"/>
    <property type="match status" value="1"/>
</dbReference>
<dbReference type="InterPro" id="IPR009057">
    <property type="entry name" value="Homeodomain-like_sf"/>
</dbReference>
<protein>
    <submittedName>
        <fullName evidence="10">Uncharacterized protein</fullName>
    </submittedName>
</protein>
<keyword evidence="3" id="KW-0805">Transcription regulation</keyword>
<keyword evidence="11" id="KW-1185">Reference proteome</keyword>
<keyword evidence="2" id="KW-0677">Repeat</keyword>
<organism evidence="10 11">
    <name type="scientific">Manihot esculenta</name>
    <name type="common">Cassava</name>
    <name type="synonym">Jatropha manihot</name>
    <dbReference type="NCBI Taxonomy" id="3983"/>
    <lineage>
        <taxon>Eukaryota</taxon>
        <taxon>Viridiplantae</taxon>
        <taxon>Streptophyta</taxon>
        <taxon>Embryophyta</taxon>
        <taxon>Tracheophyta</taxon>
        <taxon>Spermatophyta</taxon>
        <taxon>Magnoliopsida</taxon>
        <taxon>eudicotyledons</taxon>
        <taxon>Gunneridae</taxon>
        <taxon>Pentapetalae</taxon>
        <taxon>rosids</taxon>
        <taxon>fabids</taxon>
        <taxon>Malpighiales</taxon>
        <taxon>Euphorbiaceae</taxon>
        <taxon>Crotonoideae</taxon>
        <taxon>Manihoteae</taxon>
        <taxon>Manihot</taxon>
    </lineage>
</organism>
<evidence type="ECO:0000256" key="3">
    <source>
        <dbReference type="ARBA" id="ARBA00023015"/>
    </source>
</evidence>
<dbReference type="PANTHER" id="PTHR47999">
    <property type="entry name" value="TRANSCRIPTION FACTOR MYB8-RELATED-RELATED"/>
    <property type="match status" value="1"/>
</dbReference>
<dbReference type="PANTHER" id="PTHR47999:SF109">
    <property type="entry name" value="TRANSCRIPTION FACTOR MYB15-LIKE"/>
    <property type="match status" value="1"/>
</dbReference>
<dbReference type="OrthoDB" id="2143914at2759"/>
<dbReference type="STRING" id="3983.A0A2C9UCT0"/>
<keyword evidence="5" id="KW-0804">Transcription</keyword>
<comment type="subcellular location">
    <subcellularLocation>
        <location evidence="1">Nucleus</location>
    </subcellularLocation>
</comment>
<dbReference type="PROSITE" id="PS50090">
    <property type="entry name" value="MYB_LIKE"/>
    <property type="match status" value="2"/>
</dbReference>
<dbReference type="GO" id="GO:0005634">
    <property type="term" value="C:nucleus"/>
    <property type="evidence" value="ECO:0000318"/>
    <property type="project" value="GO_Central"/>
</dbReference>
<dbReference type="Gene3D" id="1.10.10.60">
    <property type="entry name" value="Homeodomain-like"/>
    <property type="match status" value="2"/>
</dbReference>
<evidence type="ECO:0000256" key="4">
    <source>
        <dbReference type="ARBA" id="ARBA00023125"/>
    </source>
</evidence>
<dbReference type="SMR" id="A0A2C9UCT0"/>
<comment type="caution">
    <text evidence="10">The sequence shown here is derived from an EMBL/GenBank/DDBJ whole genome shotgun (WGS) entry which is preliminary data.</text>
</comment>
<dbReference type="InterPro" id="IPR017930">
    <property type="entry name" value="Myb_dom"/>
</dbReference>
<feature type="domain" description="HTH myb-type" evidence="9">
    <location>
        <begin position="9"/>
        <end position="61"/>
    </location>
</feature>
<dbReference type="GO" id="GO:0006355">
    <property type="term" value="P:regulation of DNA-templated transcription"/>
    <property type="evidence" value="ECO:0000318"/>
    <property type="project" value="GO_Central"/>
</dbReference>
<dbReference type="Gramene" id="Manes.15G006600.1.v8.1">
    <property type="protein sequence ID" value="Manes.15G006600.1.v8.1.CDS"/>
    <property type="gene ID" value="Manes.15G006600.v8.1"/>
</dbReference>
<dbReference type="EMBL" id="CM004401">
    <property type="protein sequence ID" value="OAY27678.1"/>
    <property type="molecule type" value="Genomic_DNA"/>
</dbReference>
<evidence type="ECO:0000256" key="7">
    <source>
        <dbReference type="SAM" id="MobiDB-lite"/>
    </source>
</evidence>
<dbReference type="InterPro" id="IPR001005">
    <property type="entry name" value="SANT/Myb"/>
</dbReference>
<dbReference type="FunFam" id="1.10.10.60:FF:000231">
    <property type="entry name" value="Myb transcription factor"/>
    <property type="match status" value="1"/>
</dbReference>
<sequence>MGRAPCCEKVGLKKGRWTAEEDEILTSYILVNGEGSWRSLPKNAGLLRCGKSCRLRWINYLRADLKRGNITKEEEETIVKLHSTLGNRWSLIAAHLPGRTDNEIKNYWNSHLRRKLYSFSNNNSLSSSINIAKLAALRKSGGGRSATRKHKPNTCMSAPKPNNIETLAEAVPDPPSPNNTSDEGNQRMGLVTESFTSEVENCRRGLGNGGVQGCSWKEKDETFSAVGVTCPRKEGQTEDWGPHVLLDSEINILKYALEGEDVDPSGNHIIDTLNKEREIGGSEERGHEVMGPDRVAANEQERASTSTATTAWSSNAETGELYNCGSSQFDEEWYNLSFDWESIGGIDDTVIRELWDEGEKIMSWLWD</sequence>
<keyword evidence="4" id="KW-0238">DNA-binding</keyword>
<reference evidence="11" key="1">
    <citation type="journal article" date="2016" name="Nat. Biotechnol.">
        <title>Sequencing wild and cultivated cassava and related species reveals extensive interspecific hybridization and genetic diversity.</title>
        <authorList>
            <person name="Bredeson J.V."/>
            <person name="Lyons J.B."/>
            <person name="Prochnik S.E."/>
            <person name="Wu G.A."/>
            <person name="Ha C.M."/>
            <person name="Edsinger-Gonzales E."/>
            <person name="Grimwood J."/>
            <person name="Schmutz J."/>
            <person name="Rabbi I.Y."/>
            <person name="Egesi C."/>
            <person name="Nauluvula P."/>
            <person name="Lebot V."/>
            <person name="Ndunguru J."/>
            <person name="Mkamilo G."/>
            <person name="Bart R.S."/>
            <person name="Setter T.L."/>
            <person name="Gleadow R.M."/>
            <person name="Kulakow P."/>
            <person name="Ferguson M.E."/>
            <person name="Rounsley S."/>
            <person name="Rokhsar D.S."/>
        </authorList>
    </citation>
    <scope>NUCLEOTIDE SEQUENCE [LARGE SCALE GENOMIC DNA]</scope>
    <source>
        <strain evidence="11">cv. AM560-2</strain>
    </source>
</reference>
<feature type="domain" description="Myb-like" evidence="8">
    <location>
        <begin position="9"/>
        <end position="61"/>
    </location>
</feature>
<evidence type="ECO:0000313" key="11">
    <source>
        <dbReference type="Proteomes" id="UP000091857"/>
    </source>
</evidence>
<evidence type="ECO:0000259" key="8">
    <source>
        <dbReference type="PROSITE" id="PS50090"/>
    </source>
</evidence>
<dbReference type="CDD" id="cd00167">
    <property type="entry name" value="SANT"/>
    <property type="match status" value="2"/>
</dbReference>
<dbReference type="GO" id="GO:0045893">
    <property type="term" value="P:positive regulation of DNA-templated transcription"/>
    <property type="evidence" value="ECO:0007669"/>
    <property type="project" value="UniProtKB-ARBA"/>
</dbReference>
<evidence type="ECO:0000256" key="6">
    <source>
        <dbReference type="ARBA" id="ARBA00023242"/>
    </source>
</evidence>
<evidence type="ECO:0000313" key="10">
    <source>
        <dbReference type="EMBL" id="OAY27678.1"/>
    </source>
</evidence>
<feature type="domain" description="HTH myb-type" evidence="9">
    <location>
        <begin position="62"/>
        <end position="116"/>
    </location>
</feature>
<feature type="region of interest" description="Disordered" evidence="7">
    <location>
        <begin position="142"/>
        <end position="161"/>
    </location>
</feature>
<dbReference type="SMART" id="SM00717">
    <property type="entry name" value="SANT"/>
    <property type="match status" value="2"/>
</dbReference>
<dbReference type="PROSITE" id="PS51294">
    <property type="entry name" value="HTH_MYB"/>
    <property type="match status" value="2"/>
</dbReference>
<dbReference type="GO" id="GO:0006950">
    <property type="term" value="P:response to stress"/>
    <property type="evidence" value="ECO:0007669"/>
    <property type="project" value="UniProtKB-ARBA"/>
</dbReference>
<dbReference type="AlphaFoldDB" id="A0A2C9UCT0"/>
<dbReference type="GO" id="GO:0000987">
    <property type="term" value="F:cis-regulatory region sequence-specific DNA binding"/>
    <property type="evidence" value="ECO:0000318"/>
    <property type="project" value="GO_Central"/>
</dbReference>
<evidence type="ECO:0000256" key="5">
    <source>
        <dbReference type="ARBA" id="ARBA00023163"/>
    </source>
</evidence>
<dbReference type="GO" id="GO:0046148">
    <property type="term" value="P:pigment biosynthetic process"/>
    <property type="evidence" value="ECO:0007669"/>
    <property type="project" value="UniProtKB-ARBA"/>
</dbReference>
<accession>A0A2C9UCT0</accession>
<evidence type="ECO:0000259" key="9">
    <source>
        <dbReference type="PROSITE" id="PS51294"/>
    </source>
</evidence>
<gene>
    <name evidence="10" type="ORF">MANES_15G006600v8</name>
</gene>
<dbReference type="InterPro" id="IPR015495">
    <property type="entry name" value="Myb_TF_plants"/>
</dbReference>
<keyword evidence="6" id="KW-0539">Nucleus</keyword>
<feature type="domain" description="Myb-like" evidence="8">
    <location>
        <begin position="62"/>
        <end position="112"/>
    </location>
</feature>
<dbReference type="Proteomes" id="UP000091857">
    <property type="component" value="Chromosome 15"/>
</dbReference>
<dbReference type="Gramene" id="Manes.15G006600.2.v8.1">
    <property type="protein sequence ID" value="Manes.15G006600.2.v8.1.CDS"/>
    <property type="gene ID" value="Manes.15G006600.v8.1"/>
</dbReference>
<proteinExistence type="predicted"/>